<dbReference type="GO" id="GO:0016740">
    <property type="term" value="F:transferase activity"/>
    <property type="evidence" value="ECO:0007669"/>
    <property type="project" value="UniProtKB-KW"/>
</dbReference>
<evidence type="ECO:0000313" key="3">
    <source>
        <dbReference type="Proteomes" id="UP000706891"/>
    </source>
</evidence>
<dbReference type="AlphaFoldDB" id="A0A939B6J0"/>
<dbReference type="InterPro" id="IPR007345">
    <property type="entry name" value="Polysacch_pyruvyl_Trfase"/>
</dbReference>
<keyword evidence="2" id="KW-0808">Transferase</keyword>
<dbReference type="Proteomes" id="UP000706891">
    <property type="component" value="Unassembled WGS sequence"/>
</dbReference>
<evidence type="ECO:0000259" key="1">
    <source>
        <dbReference type="Pfam" id="PF04230"/>
    </source>
</evidence>
<protein>
    <submittedName>
        <fullName evidence="2">Polysaccharide pyruvyl transferase family protein</fullName>
    </submittedName>
</protein>
<evidence type="ECO:0000313" key="2">
    <source>
        <dbReference type="EMBL" id="MBM6672582.1"/>
    </source>
</evidence>
<dbReference type="Pfam" id="PF04230">
    <property type="entry name" value="PS_pyruv_trans"/>
    <property type="match status" value="1"/>
</dbReference>
<reference evidence="2" key="2">
    <citation type="journal article" date="2021" name="Sci. Rep.">
        <title>The distribution of antibiotic resistance genes in chicken gut microbiota commensals.</title>
        <authorList>
            <person name="Juricova H."/>
            <person name="Matiasovicova J."/>
            <person name="Kubasova T."/>
            <person name="Cejkova D."/>
            <person name="Rychlik I."/>
        </authorList>
    </citation>
    <scope>NUCLEOTIDE SEQUENCE</scope>
    <source>
        <strain evidence="2">An824</strain>
    </source>
</reference>
<keyword evidence="3" id="KW-1185">Reference proteome</keyword>
<gene>
    <name evidence="2" type="ORF">H6A34_01575</name>
</gene>
<accession>A0A939B6J0</accession>
<sequence length="374" mass="43007">MKTGILTLPLHTNYGGILQAYALQTVLERMGHDAYVISLADKPLRLPVWRMPVKYARRLLRNLKGHPYPIFYERKFNREKPIVRQHTDKFIRRYIKPAVYEGYGSIREGDFDAIVVGSDQVWRPQYFDDIRTAYLDFTSGWKIRRMAYAASFGTDRWEYGRLLTAQCARLLKRFDYVSVREDSGVDLCRERFGVEAEHVLDPTMLLHADDYALLAGSCGMHDGKRGMMCYILDDTPWKAALTASVAESLNLQPFRVNSRVEDINAPLAERVQPPVEQWLRGFIDSRFVITDSFHACVFSIIFNKPFIAVANRGRGVSRFRSLLSMFGLESRLLDEEASPDVQALVSGGIQWDEVNGRLSRYRDMSMDFLARLGH</sequence>
<dbReference type="RefSeq" id="WP_205103060.1">
    <property type="nucleotide sequence ID" value="NZ_JACJJG010000003.1"/>
</dbReference>
<proteinExistence type="predicted"/>
<comment type="caution">
    <text evidence="2">The sequence shown here is derived from an EMBL/GenBank/DDBJ whole genome shotgun (WGS) entry which is preliminary data.</text>
</comment>
<reference evidence="2" key="1">
    <citation type="submission" date="2020-08" db="EMBL/GenBank/DDBJ databases">
        <authorList>
            <person name="Cejkova D."/>
            <person name="Kubasova T."/>
            <person name="Jahodarova E."/>
            <person name="Rychlik I."/>
        </authorList>
    </citation>
    <scope>NUCLEOTIDE SEQUENCE</scope>
    <source>
        <strain evidence="2">An824</strain>
    </source>
</reference>
<feature type="domain" description="Polysaccharide pyruvyl transferase" evidence="1">
    <location>
        <begin position="13"/>
        <end position="311"/>
    </location>
</feature>
<organism evidence="2 3">
    <name type="scientific">Marseilla massiliensis</name>
    <dbReference type="NCBI Taxonomy" id="1841864"/>
    <lineage>
        <taxon>Bacteria</taxon>
        <taxon>Pseudomonadati</taxon>
        <taxon>Bacteroidota</taxon>
        <taxon>Bacteroidia</taxon>
        <taxon>Bacteroidales</taxon>
        <taxon>Prevotellaceae</taxon>
        <taxon>Marseilla</taxon>
    </lineage>
</organism>
<name>A0A939B6J0_9BACT</name>
<dbReference type="EMBL" id="JACJJG010000003">
    <property type="protein sequence ID" value="MBM6672582.1"/>
    <property type="molecule type" value="Genomic_DNA"/>
</dbReference>